<feature type="domain" description="DUF4213" evidence="2">
    <location>
        <begin position="22"/>
        <end position="102"/>
    </location>
</feature>
<reference evidence="3" key="1">
    <citation type="journal article" date="2015" name="Nature">
        <title>Complex archaea that bridge the gap between prokaryotes and eukaryotes.</title>
        <authorList>
            <person name="Spang A."/>
            <person name="Saw J.H."/>
            <person name="Jorgensen S.L."/>
            <person name="Zaremba-Niedzwiedzka K."/>
            <person name="Martijn J."/>
            <person name="Lind A.E."/>
            <person name="van Eijk R."/>
            <person name="Schleper C."/>
            <person name="Guy L."/>
            <person name="Ettema T.J."/>
        </authorList>
    </citation>
    <scope>NUCLEOTIDE SEQUENCE</scope>
</reference>
<evidence type="ECO:0000259" key="2">
    <source>
        <dbReference type="Pfam" id="PF13938"/>
    </source>
</evidence>
<sequence>MILEKTVDLVKQIYKTHKILPPKVTKVVIGLGYTGVEVTVHAHEPFLGLASTLSSIINKNDCSKIDFAGKLTNIHLNELLTWSLEGPGIKKIIGIATLNGVSQHIFKILNPYKKIEGDLLDVLEIDENTTVTFIGLIKPLIRKISKITQLITFIEDTLSITPEFKPFKYRRNINQLEEEGISTDILICTGTTLINNTIESILRLFKTKARKKIVIGPSASMIPDILFDNGIDIVGGMEIFDSEATVNILQEGGGIKLFKKYGKKYNLIKA</sequence>
<dbReference type="InterPro" id="IPR007161">
    <property type="entry name" value="DUF364"/>
</dbReference>
<accession>A0A0F9DJ69</accession>
<comment type="caution">
    <text evidence="3">The sequence shown here is derived from an EMBL/GenBank/DDBJ whole genome shotgun (WGS) entry which is preliminary data.</text>
</comment>
<protein>
    <recommendedName>
        <fullName evidence="4">Heavy-metal chelation domain-containing protein</fullName>
    </recommendedName>
</protein>
<name>A0A0F9DJ69_9ZZZZ</name>
<feature type="domain" description="Putative heavy-metal chelation" evidence="1">
    <location>
        <begin position="118"/>
        <end position="267"/>
    </location>
</feature>
<dbReference type="AlphaFoldDB" id="A0A0F9DJ69"/>
<evidence type="ECO:0000259" key="1">
    <source>
        <dbReference type="Pfam" id="PF04016"/>
    </source>
</evidence>
<dbReference type="Pfam" id="PF04016">
    <property type="entry name" value="DUF364"/>
    <property type="match status" value="1"/>
</dbReference>
<dbReference type="SUPFAM" id="SSF159713">
    <property type="entry name" value="Dhaf3308-like"/>
    <property type="match status" value="1"/>
</dbReference>
<dbReference type="EMBL" id="LAZR01031402">
    <property type="protein sequence ID" value="KKL53856.1"/>
    <property type="molecule type" value="Genomic_DNA"/>
</dbReference>
<organism evidence="3">
    <name type="scientific">marine sediment metagenome</name>
    <dbReference type="NCBI Taxonomy" id="412755"/>
    <lineage>
        <taxon>unclassified sequences</taxon>
        <taxon>metagenomes</taxon>
        <taxon>ecological metagenomes</taxon>
    </lineage>
</organism>
<evidence type="ECO:0008006" key="4">
    <source>
        <dbReference type="Google" id="ProtNLM"/>
    </source>
</evidence>
<evidence type="ECO:0000313" key="3">
    <source>
        <dbReference type="EMBL" id="KKL53856.1"/>
    </source>
</evidence>
<dbReference type="Gene3D" id="3.40.50.11590">
    <property type="match status" value="1"/>
</dbReference>
<proteinExistence type="predicted"/>
<dbReference type="InterPro" id="IPR025251">
    <property type="entry name" value="DUF4213"/>
</dbReference>
<gene>
    <name evidence="3" type="ORF">LCGC14_2271240</name>
</gene>
<dbReference type="Pfam" id="PF13938">
    <property type="entry name" value="DUF4213"/>
    <property type="match status" value="1"/>
</dbReference>